<dbReference type="Proteomes" id="UP000008810">
    <property type="component" value="Chromosome 5"/>
</dbReference>
<dbReference type="EMBL" id="CM000884">
    <property type="protein sequence ID" value="PNT61146.1"/>
    <property type="molecule type" value="Genomic_DNA"/>
</dbReference>
<proteinExistence type="predicted"/>
<organism evidence="1">
    <name type="scientific">Brachypodium distachyon</name>
    <name type="common">Purple false brome</name>
    <name type="synonym">Trachynia distachya</name>
    <dbReference type="NCBI Taxonomy" id="15368"/>
    <lineage>
        <taxon>Eukaryota</taxon>
        <taxon>Viridiplantae</taxon>
        <taxon>Streptophyta</taxon>
        <taxon>Embryophyta</taxon>
        <taxon>Tracheophyta</taxon>
        <taxon>Spermatophyta</taxon>
        <taxon>Magnoliopsida</taxon>
        <taxon>Liliopsida</taxon>
        <taxon>Poales</taxon>
        <taxon>Poaceae</taxon>
        <taxon>BOP clade</taxon>
        <taxon>Pooideae</taxon>
        <taxon>Stipodae</taxon>
        <taxon>Brachypodieae</taxon>
        <taxon>Brachypodium</taxon>
    </lineage>
</organism>
<reference evidence="2" key="3">
    <citation type="submission" date="2018-08" db="UniProtKB">
        <authorList>
            <consortium name="EnsemblPlants"/>
        </authorList>
    </citation>
    <scope>IDENTIFICATION</scope>
    <source>
        <strain evidence="2">cv. Bd21</strain>
    </source>
</reference>
<evidence type="ECO:0000313" key="1">
    <source>
        <dbReference type="EMBL" id="PNT61146.1"/>
    </source>
</evidence>
<protein>
    <submittedName>
        <fullName evidence="1 2">Uncharacterized protein</fullName>
    </submittedName>
</protein>
<gene>
    <name evidence="1" type="ORF">BRADI_5g10851v3</name>
</gene>
<accession>A0A2K2CGJ2</accession>
<reference evidence="1" key="2">
    <citation type="submission" date="2017-06" db="EMBL/GenBank/DDBJ databases">
        <title>WGS assembly of Brachypodium distachyon.</title>
        <authorList>
            <consortium name="The International Brachypodium Initiative"/>
            <person name="Lucas S."/>
            <person name="Harmon-Smith M."/>
            <person name="Lail K."/>
            <person name="Tice H."/>
            <person name="Grimwood J."/>
            <person name="Bruce D."/>
            <person name="Barry K."/>
            <person name="Shu S."/>
            <person name="Lindquist E."/>
            <person name="Wang M."/>
            <person name="Pitluck S."/>
            <person name="Vogel J.P."/>
            <person name="Garvin D.F."/>
            <person name="Mockler T.C."/>
            <person name="Schmutz J."/>
            <person name="Rokhsar D."/>
            <person name="Bevan M.W."/>
        </authorList>
    </citation>
    <scope>NUCLEOTIDE SEQUENCE</scope>
    <source>
        <strain evidence="1">Bd21</strain>
    </source>
</reference>
<keyword evidence="3" id="KW-1185">Reference proteome</keyword>
<reference evidence="1 2" key="1">
    <citation type="journal article" date="2010" name="Nature">
        <title>Genome sequencing and analysis of the model grass Brachypodium distachyon.</title>
        <authorList>
            <consortium name="International Brachypodium Initiative"/>
        </authorList>
    </citation>
    <scope>NUCLEOTIDE SEQUENCE [LARGE SCALE GENOMIC DNA]</scope>
    <source>
        <strain evidence="1 2">Bd21</strain>
    </source>
</reference>
<evidence type="ECO:0000313" key="3">
    <source>
        <dbReference type="Proteomes" id="UP000008810"/>
    </source>
</evidence>
<dbReference type="InParanoid" id="A0A2K2CGJ2"/>
<evidence type="ECO:0000313" key="2">
    <source>
        <dbReference type="EnsemblPlants" id="PNT61146"/>
    </source>
</evidence>
<sequence length="60" mass="6677">MVFGLCLRVLPNGFSSLPIFSQHMTSYGFQVTAVFVRSSEKSEENLGKIFQELTAISTEC</sequence>
<dbReference type="AlphaFoldDB" id="A0A2K2CGJ2"/>
<name>A0A2K2CGJ2_BRADI</name>
<dbReference type="EnsemblPlants" id="PNT61146">
    <property type="protein sequence ID" value="PNT61146"/>
    <property type="gene ID" value="BRADI_5g10851v3"/>
</dbReference>
<dbReference type="Gramene" id="PNT61146">
    <property type="protein sequence ID" value="PNT61146"/>
    <property type="gene ID" value="BRADI_5g10851v3"/>
</dbReference>